<gene>
    <name evidence="1" type="ORF">NCTC13316_03549</name>
</gene>
<dbReference type="Proteomes" id="UP000254794">
    <property type="component" value="Unassembled WGS sequence"/>
</dbReference>
<evidence type="ECO:0000313" key="2">
    <source>
        <dbReference type="Proteomes" id="UP000254794"/>
    </source>
</evidence>
<evidence type="ECO:0000313" key="1">
    <source>
        <dbReference type="EMBL" id="STX81674.1"/>
    </source>
</evidence>
<dbReference type="RefSeq" id="WP_115333029.1">
    <property type="nucleotide sequence ID" value="NZ_UGOD01000008.1"/>
</dbReference>
<dbReference type="AlphaFoldDB" id="A0A378KIQ3"/>
<dbReference type="OrthoDB" id="5656124at2"/>
<accession>A0A378KIQ3</accession>
<sequence length="359" mass="40900">MLLNKVQRNKASTTHKKEQKNKVWVYTNTCTAYEGSLSHIPFLEEKIKCQFYNDKHELITLEKIGTTAQSNRKTKGLHFKPIVASTKSYSLEAPIYTNLSTPSITALPAIFVDSFENENATNNYGYSSNYSTQTQNNLTQEILDISEPEPVLAGNYYADSFSIPQESISTMLTVRTRRRQKLNTDNPCFDNINLNNLVTSINAEDDGNCYSFNAFNQTNRFNNQRLETAGQQLEHSLDVHSKNLSELQKTLTSLNPNLTSEKFQPMSIEENYFLNVTYLPPGYLNYFNEPIEESPYPEYDTVSYNSTEEVTLDEETSCEEDVNLEALTSWPDDLVLQDSTDVSFAEGSPIVLPWRLKVD</sequence>
<organism evidence="1 2">
    <name type="scientific">Legionella busanensis</name>
    <dbReference type="NCBI Taxonomy" id="190655"/>
    <lineage>
        <taxon>Bacteria</taxon>
        <taxon>Pseudomonadati</taxon>
        <taxon>Pseudomonadota</taxon>
        <taxon>Gammaproteobacteria</taxon>
        <taxon>Legionellales</taxon>
        <taxon>Legionellaceae</taxon>
        <taxon>Legionella</taxon>
    </lineage>
</organism>
<name>A0A378KIQ3_9GAMM</name>
<dbReference type="EMBL" id="UGOD01000008">
    <property type="protein sequence ID" value="STX81674.1"/>
    <property type="molecule type" value="Genomic_DNA"/>
</dbReference>
<protein>
    <submittedName>
        <fullName evidence="1">Uncharacterized protein</fullName>
    </submittedName>
</protein>
<proteinExistence type="predicted"/>
<keyword evidence="2" id="KW-1185">Reference proteome</keyword>
<reference evidence="1 2" key="1">
    <citation type="submission" date="2018-06" db="EMBL/GenBank/DDBJ databases">
        <authorList>
            <consortium name="Pathogen Informatics"/>
            <person name="Doyle S."/>
        </authorList>
    </citation>
    <scope>NUCLEOTIDE SEQUENCE [LARGE SCALE GENOMIC DNA]</scope>
    <source>
        <strain evidence="1 2">NCTC13316</strain>
    </source>
</reference>